<dbReference type="Gene3D" id="3.10.180.10">
    <property type="entry name" value="2,3-Dihydroxybiphenyl 1,2-Dioxygenase, domain 1"/>
    <property type="match status" value="1"/>
</dbReference>
<reference evidence="1" key="2">
    <citation type="submission" date="2023-01" db="EMBL/GenBank/DDBJ databases">
        <authorList>
            <person name="Petersen C."/>
        </authorList>
    </citation>
    <scope>NUCLEOTIDE SEQUENCE</scope>
    <source>
        <strain evidence="1">IBT 15450</strain>
    </source>
</reference>
<reference evidence="1" key="1">
    <citation type="journal article" date="2023" name="IMA Fungus">
        <title>Comparative genomic study of the Penicillium genus elucidates a diverse pangenome and 15 lateral gene transfer events.</title>
        <authorList>
            <person name="Petersen C."/>
            <person name="Sorensen T."/>
            <person name="Nielsen M.R."/>
            <person name="Sondergaard T.E."/>
            <person name="Sorensen J.L."/>
            <person name="Fitzpatrick D.A."/>
            <person name="Frisvad J.C."/>
            <person name="Nielsen K.L."/>
        </authorList>
    </citation>
    <scope>NUCLEOTIDE SEQUENCE</scope>
    <source>
        <strain evidence="1">IBT 15450</strain>
    </source>
</reference>
<sequence>PNFRFQECLKIYLAALKPLGYEARRQFGETVVALGSTFDEGNCPPADFWVIGTNDPTARIAHLAFRAPDRKSVDASHDNAINAGSRDNGKPGLRTSYHPNYYGAFVIDAAGNNIEAVCHNP</sequence>
<keyword evidence="2" id="KW-1185">Reference proteome</keyword>
<feature type="non-terminal residue" evidence="1">
    <location>
        <position position="1"/>
    </location>
</feature>
<evidence type="ECO:0000313" key="1">
    <source>
        <dbReference type="EMBL" id="KAJ6027701.1"/>
    </source>
</evidence>
<gene>
    <name evidence="1" type="ORF">N7460_012518</name>
</gene>
<dbReference type="PANTHER" id="PTHR35006:SF2">
    <property type="entry name" value="GLYOXALASE FAMILY PROTEIN (AFU_ORTHOLOGUE AFUA_5G14830)"/>
    <property type="match status" value="1"/>
</dbReference>
<dbReference type="SUPFAM" id="SSF54593">
    <property type="entry name" value="Glyoxalase/Bleomycin resistance protein/Dihydroxybiphenyl dioxygenase"/>
    <property type="match status" value="1"/>
</dbReference>
<accession>A0AAD6N4L3</accession>
<evidence type="ECO:0000313" key="2">
    <source>
        <dbReference type="Proteomes" id="UP001219568"/>
    </source>
</evidence>
<dbReference type="EMBL" id="JAQJZL010000015">
    <property type="protein sequence ID" value="KAJ6027701.1"/>
    <property type="molecule type" value="Genomic_DNA"/>
</dbReference>
<name>A0AAD6N4L3_PENCN</name>
<comment type="caution">
    <text evidence="1">The sequence shown here is derived from an EMBL/GenBank/DDBJ whole genome shotgun (WGS) entry which is preliminary data.</text>
</comment>
<dbReference type="Proteomes" id="UP001219568">
    <property type="component" value="Unassembled WGS sequence"/>
</dbReference>
<dbReference type="CDD" id="cd07262">
    <property type="entry name" value="VOC_like"/>
    <property type="match status" value="1"/>
</dbReference>
<dbReference type="AlphaFoldDB" id="A0AAD6N4L3"/>
<organism evidence="1 2">
    <name type="scientific">Penicillium canescens</name>
    <dbReference type="NCBI Taxonomy" id="5083"/>
    <lineage>
        <taxon>Eukaryota</taxon>
        <taxon>Fungi</taxon>
        <taxon>Dikarya</taxon>
        <taxon>Ascomycota</taxon>
        <taxon>Pezizomycotina</taxon>
        <taxon>Eurotiomycetes</taxon>
        <taxon>Eurotiomycetidae</taxon>
        <taxon>Eurotiales</taxon>
        <taxon>Aspergillaceae</taxon>
        <taxon>Penicillium</taxon>
    </lineage>
</organism>
<dbReference type="PANTHER" id="PTHR35006">
    <property type="entry name" value="GLYOXALASE FAMILY PROTEIN (AFU_ORTHOLOGUE AFUA_5G14830)"/>
    <property type="match status" value="1"/>
</dbReference>
<dbReference type="InterPro" id="IPR029068">
    <property type="entry name" value="Glyas_Bleomycin-R_OHBP_Dase"/>
</dbReference>
<proteinExistence type="predicted"/>
<protein>
    <submittedName>
        <fullName evidence="1">Glyoxalase family protein</fullName>
    </submittedName>
</protein>